<keyword evidence="4" id="KW-0648">Protein biosynthesis</keyword>
<dbReference type="GO" id="GO:0006412">
    <property type="term" value="P:translation"/>
    <property type="evidence" value="ECO:0007669"/>
    <property type="project" value="UniProtKB-KW"/>
</dbReference>
<dbReference type="Gene3D" id="3.30.1360.40">
    <property type="match status" value="1"/>
</dbReference>
<keyword evidence="3" id="KW-0963">Cytoplasm</keyword>
<dbReference type="EMBL" id="UOGJ01000119">
    <property type="protein sequence ID" value="VAX37116.1"/>
    <property type="molecule type" value="Genomic_DNA"/>
</dbReference>
<organism evidence="6">
    <name type="scientific">hydrothermal vent metagenome</name>
    <dbReference type="NCBI Taxonomy" id="652676"/>
    <lineage>
        <taxon>unclassified sequences</taxon>
        <taxon>metagenomes</taxon>
        <taxon>ecological metagenomes</taxon>
    </lineage>
</organism>
<reference evidence="6" key="1">
    <citation type="submission" date="2018-06" db="EMBL/GenBank/DDBJ databases">
        <authorList>
            <person name="Zhirakovskaya E."/>
        </authorList>
    </citation>
    <scope>NUCLEOTIDE SEQUENCE</scope>
</reference>
<dbReference type="InterPro" id="IPR002661">
    <property type="entry name" value="Ribosome_recyc_fac"/>
</dbReference>
<evidence type="ECO:0000256" key="1">
    <source>
        <dbReference type="ARBA" id="ARBA00004496"/>
    </source>
</evidence>
<dbReference type="AlphaFoldDB" id="A0A3B1D2J6"/>
<dbReference type="FunFam" id="1.10.132.20:FF:000001">
    <property type="entry name" value="Ribosome-recycling factor"/>
    <property type="match status" value="1"/>
</dbReference>
<dbReference type="HAMAP" id="MF_00040">
    <property type="entry name" value="RRF"/>
    <property type="match status" value="1"/>
</dbReference>
<dbReference type="Gene3D" id="1.10.132.20">
    <property type="entry name" value="Ribosome-recycling factor"/>
    <property type="match status" value="1"/>
</dbReference>
<dbReference type="Pfam" id="PF01765">
    <property type="entry name" value="RRF"/>
    <property type="match status" value="1"/>
</dbReference>
<dbReference type="CDD" id="cd00520">
    <property type="entry name" value="RRF"/>
    <property type="match status" value="1"/>
</dbReference>
<evidence type="ECO:0000256" key="4">
    <source>
        <dbReference type="ARBA" id="ARBA00022917"/>
    </source>
</evidence>
<sequence length="186" mass="21102">MPIKEIIKETEGTMKKSIESAKREFAEVRTGRAHPGLIEGLHVDYFGTPTMFKEVASVSIPDPKTIVIQPWDASVIPEIEKAIMNSNLGITPSNDGKLVRLNIPTLSQERREELKKVVKDMAEKSRVSLRTIRREANDKVKKMEASKTIAEDDGFRAHEEVQKLTDKYIKEIDKLLTEKSEALMQQ</sequence>
<gene>
    <name evidence="6" type="ORF">MNBD_UNCLBAC01-1620</name>
</gene>
<evidence type="ECO:0000256" key="2">
    <source>
        <dbReference type="ARBA" id="ARBA00005912"/>
    </source>
</evidence>
<name>A0A3B1D2J6_9ZZZZ</name>
<comment type="similarity">
    <text evidence="2">Belongs to the RRF family.</text>
</comment>
<dbReference type="SUPFAM" id="SSF55194">
    <property type="entry name" value="Ribosome recycling factor, RRF"/>
    <property type="match status" value="1"/>
</dbReference>
<dbReference type="PANTHER" id="PTHR20982:SF3">
    <property type="entry name" value="MITOCHONDRIAL RIBOSOME RECYCLING FACTOR PSEUDO 1"/>
    <property type="match status" value="1"/>
</dbReference>
<dbReference type="GO" id="GO:0043023">
    <property type="term" value="F:ribosomal large subunit binding"/>
    <property type="evidence" value="ECO:0007669"/>
    <property type="project" value="TreeGrafter"/>
</dbReference>
<dbReference type="InterPro" id="IPR023584">
    <property type="entry name" value="Ribosome_recyc_fac_dom"/>
</dbReference>
<proteinExistence type="inferred from homology"/>
<dbReference type="PANTHER" id="PTHR20982">
    <property type="entry name" value="RIBOSOME RECYCLING FACTOR"/>
    <property type="match status" value="1"/>
</dbReference>
<evidence type="ECO:0000259" key="5">
    <source>
        <dbReference type="Pfam" id="PF01765"/>
    </source>
</evidence>
<evidence type="ECO:0000313" key="6">
    <source>
        <dbReference type="EMBL" id="VAX37116.1"/>
    </source>
</evidence>
<dbReference type="InterPro" id="IPR036191">
    <property type="entry name" value="RRF_sf"/>
</dbReference>
<dbReference type="GO" id="GO:0005737">
    <property type="term" value="C:cytoplasm"/>
    <property type="evidence" value="ECO:0007669"/>
    <property type="project" value="UniProtKB-SubCell"/>
</dbReference>
<feature type="domain" description="Ribosome recycling factor" evidence="5">
    <location>
        <begin position="22"/>
        <end position="184"/>
    </location>
</feature>
<dbReference type="NCBIfam" id="TIGR00496">
    <property type="entry name" value="frr"/>
    <property type="match status" value="1"/>
</dbReference>
<evidence type="ECO:0000256" key="3">
    <source>
        <dbReference type="ARBA" id="ARBA00022490"/>
    </source>
</evidence>
<dbReference type="FunFam" id="3.30.1360.40:FF:000001">
    <property type="entry name" value="Ribosome-recycling factor"/>
    <property type="match status" value="1"/>
</dbReference>
<comment type="subcellular location">
    <subcellularLocation>
        <location evidence="1">Cytoplasm</location>
    </subcellularLocation>
</comment>
<accession>A0A3B1D2J6</accession>
<protein>
    <submittedName>
        <fullName evidence="6">Ribosome recycling factor</fullName>
    </submittedName>
</protein>